<dbReference type="EMBL" id="OB662151">
    <property type="protein sequence ID" value="CAD7229582.1"/>
    <property type="molecule type" value="Genomic_DNA"/>
</dbReference>
<dbReference type="InterPro" id="IPR036964">
    <property type="entry name" value="RASGEF_cat_dom_sf"/>
</dbReference>
<evidence type="ECO:0000313" key="1">
    <source>
        <dbReference type="EMBL" id="CAD7229582.1"/>
    </source>
</evidence>
<reference evidence="1" key="1">
    <citation type="submission" date="2020-11" db="EMBL/GenBank/DDBJ databases">
        <authorList>
            <person name="Tran Van P."/>
        </authorList>
    </citation>
    <scope>NUCLEOTIDE SEQUENCE</scope>
</reference>
<proteinExistence type="predicted"/>
<dbReference type="OrthoDB" id="21144at2759"/>
<gene>
    <name evidence="1" type="ORF">CTOB1V02_LOCUS7451</name>
</gene>
<dbReference type="GO" id="GO:0005085">
    <property type="term" value="F:guanyl-nucleotide exchange factor activity"/>
    <property type="evidence" value="ECO:0007669"/>
    <property type="project" value="InterPro"/>
</dbReference>
<organism evidence="1">
    <name type="scientific">Cyprideis torosa</name>
    <dbReference type="NCBI Taxonomy" id="163714"/>
    <lineage>
        <taxon>Eukaryota</taxon>
        <taxon>Metazoa</taxon>
        <taxon>Ecdysozoa</taxon>
        <taxon>Arthropoda</taxon>
        <taxon>Crustacea</taxon>
        <taxon>Oligostraca</taxon>
        <taxon>Ostracoda</taxon>
        <taxon>Podocopa</taxon>
        <taxon>Podocopida</taxon>
        <taxon>Cytherocopina</taxon>
        <taxon>Cytheroidea</taxon>
        <taxon>Cytherideidae</taxon>
        <taxon>Cyprideis</taxon>
    </lineage>
</organism>
<dbReference type="InterPro" id="IPR023578">
    <property type="entry name" value="Ras_GEF_dom_sf"/>
</dbReference>
<protein>
    <submittedName>
        <fullName evidence="1">Uncharacterized protein</fullName>
    </submittedName>
</protein>
<sequence>MTFAHEGNQTYLDNLVNFEKMHLLARSLRMTRECVAKKWSFPPPPGTKTEREVRNYVTSLRVIDSQRVLNQNSQRLESRR</sequence>
<dbReference type="Gene3D" id="1.10.840.10">
    <property type="entry name" value="Ras guanine-nucleotide exchange factors catalytic domain"/>
    <property type="match status" value="1"/>
</dbReference>
<accession>A0A7R8WIV2</accession>
<dbReference type="SUPFAM" id="SSF48366">
    <property type="entry name" value="Ras GEF"/>
    <property type="match status" value="1"/>
</dbReference>
<name>A0A7R8WIV2_9CRUS</name>
<dbReference type="AlphaFoldDB" id="A0A7R8WIV2"/>
<dbReference type="GO" id="GO:0007264">
    <property type="term" value="P:small GTPase-mediated signal transduction"/>
    <property type="evidence" value="ECO:0007669"/>
    <property type="project" value="InterPro"/>
</dbReference>